<protein>
    <recommendedName>
        <fullName evidence="1">KTSC domain-containing protein</fullName>
    </recommendedName>
</protein>
<organism evidence="2 3">
    <name type="scientific">Clostridioides difficile</name>
    <name type="common">Peptoclostridium difficile</name>
    <dbReference type="NCBI Taxonomy" id="1496"/>
    <lineage>
        <taxon>Bacteria</taxon>
        <taxon>Bacillati</taxon>
        <taxon>Bacillota</taxon>
        <taxon>Clostridia</taxon>
        <taxon>Peptostreptococcales</taxon>
        <taxon>Peptostreptococcaceae</taxon>
        <taxon>Clostridioides</taxon>
    </lineage>
</organism>
<dbReference type="InterPro" id="IPR025309">
    <property type="entry name" value="KTSC_dom"/>
</dbReference>
<dbReference type="Proteomes" id="UP000411588">
    <property type="component" value="Unassembled WGS sequence"/>
</dbReference>
<evidence type="ECO:0000313" key="3">
    <source>
        <dbReference type="Proteomes" id="UP000411588"/>
    </source>
</evidence>
<comment type="caution">
    <text evidence="2">The sequence shown here is derived from an EMBL/GenBank/DDBJ whole genome shotgun (WGS) entry which is preliminary data.</text>
</comment>
<dbReference type="Pfam" id="PF13619">
    <property type="entry name" value="KTSC"/>
    <property type="match status" value="1"/>
</dbReference>
<evidence type="ECO:0000259" key="1">
    <source>
        <dbReference type="Pfam" id="PF13619"/>
    </source>
</evidence>
<name>A0AB74QGU8_CLODI</name>
<sequence>MNMIPVSSSRIRSVGWENNTLYVQFHNGVTYAYLNVSETEYQDFLNSPSLGSELSRLDKIPPYHKL</sequence>
<feature type="domain" description="KTSC" evidence="1">
    <location>
        <begin position="7"/>
        <end position="52"/>
    </location>
</feature>
<gene>
    <name evidence="2" type="ORF">SAMEA1402399_03390</name>
</gene>
<accession>A0AB74QGU8</accession>
<evidence type="ECO:0000313" key="2">
    <source>
        <dbReference type="EMBL" id="VFD35121.1"/>
    </source>
</evidence>
<proteinExistence type="predicted"/>
<dbReference type="RefSeq" id="WP_009902602.1">
    <property type="nucleotide sequence ID" value="NZ_CAADAN010000016.1"/>
</dbReference>
<dbReference type="AlphaFoldDB" id="A0AB74QGU8"/>
<dbReference type="EMBL" id="CAADAN010000016">
    <property type="protein sequence ID" value="VFD35121.1"/>
    <property type="molecule type" value="Genomic_DNA"/>
</dbReference>
<reference evidence="2 3" key="1">
    <citation type="submission" date="2019-02" db="EMBL/GenBank/DDBJ databases">
        <authorList>
            <consortium name="Pathogen Informatics"/>
        </authorList>
    </citation>
    <scope>NUCLEOTIDE SEQUENCE [LARGE SCALE GENOMIC DNA]</scope>
    <source>
        <strain evidence="3">clo34</strain>
    </source>
</reference>